<sequence length="474" mass="52869">MARASCGQKHELFLDVDNGLFTHLELVATRVLNETFAIVAVVTVSAEKCRDRERQPGQSVRDFTFGYGRLSSCMMPPFAWSSLSLRQVSSARTAERLARVSRRHKSSLSIPKADLPPLDEWRTYFPNQFAAKERVSVRNPATADSLAKSYFHPKSIAAGKGKIIIEAFPGPGQLSRALLRLPSSHISKLIILEDHPAYLEYLRPLEQMDPRVTVISKSGFEWDTYAILEETGVLDDVETASWDNIHPQLHFISHISHNVKGEQLVAQLFRCIPAKSWLFKYGRVPMSLILSQSMWDRVIAPAGAMARCKVGVIAEASAALQNSVRPTSLLPYDNHFHPALAGAARSRTGYNKSDAKKVGQPMISVNVVPFAEQIITPQSLDAWDYVLRRMFVMKSTPVSKALGYLAAGASSLLTPLTSEDLPPDERVDVKRRIKDLTLADWTLVLRAFENWPFAPSQEDMAIASSFNMHEARAR</sequence>
<proteinExistence type="inferred from homology"/>
<dbReference type="SUPFAM" id="SSF53335">
    <property type="entry name" value="S-adenosyl-L-methionine-dependent methyltransferases"/>
    <property type="match status" value="1"/>
</dbReference>
<dbReference type="GO" id="GO:0003723">
    <property type="term" value="F:RNA binding"/>
    <property type="evidence" value="ECO:0007669"/>
    <property type="project" value="UniProtKB-KW"/>
</dbReference>
<comment type="caution">
    <text evidence="8">The sequence shown here is derived from an EMBL/GenBank/DDBJ whole genome shotgun (WGS) entry which is preliminary data.</text>
</comment>
<dbReference type="STRING" id="92696.A0A4R0RGC3"/>
<dbReference type="EMBL" id="RWJN01000097">
    <property type="protein sequence ID" value="TCD67450.1"/>
    <property type="molecule type" value="Genomic_DNA"/>
</dbReference>
<dbReference type="Gene3D" id="1.10.8.100">
    <property type="entry name" value="Ribosomal RNA adenine dimethylase-like, domain 2"/>
    <property type="match status" value="1"/>
</dbReference>
<dbReference type="Gene3D" id="3.40.50.150">
    <property type="entry name" value="Vaccinia Virus protein VP39"/>
    <property type="match status" value="1"/>
</dbReference>
<dbReference type="OrthoDB" id="16079at2759"/>
<reference evidence="8 9" key="1">
    <citation type="submission" date="2018-11" db="EMBL/GenBank/DDBJ databases">
        <title>Genome assembly of Steccherinum ochraceum LE-BIN_3174, the white-rot fungus of the Steccherinaceae family (The Residual Polyporoid clade, Polyporales, Basidiomycota).</title>
        <authorList>
            <person name="Fedorova T.V."/>
            <person name="Glazunova O.A."/>
            <person name="Landesman E.O."/>
            <person name="Moiseenko K.V."/>
            <person name="Psurtseva N.V."/>
            <person name="Savinova O.S."/>
            <person name="Shakhova N.V."/>
            <person name="Tyazhelova T.V."/>
            <person name="Vasina D.V."/>
        </authorList>
    </citation>
    <scope>NUCLEOTIDE SEQUENCE [LARGE SCALE GENOMIC DNA]</scope>
    <source>
        <strain evidence="8 9">LE-BIN_3174</strain>
    </source>
</reference>
<comment type="subcellular location">
    <subcellularLocation>
        <location evidence="1">Mitochondrion</location>
    </subcellularLocation>
</comment>
<evidence type="ECO:0000256" key="5">
    <source>
        <dbReference type="ARBA" id="ARBA00022884"/>
    </source>
</evidence>
<dbReference type="Proteomes" id="UP000292702">
    <property type="component" value="Unassembled WGS sequence"/>
</dbReference>
<comment type="similarity">
    <text evidence="7">Belongs to the class I-like SAM-binding methyltransferase superfamily. rRNA adenine N(6)-methyltransferase family.</text>
</comment>
<evidence type="ECO:0000256" key="7">
    <source>
        <dbReference type="RuleBase" id="RU362106"/>
    </source>
</evidence>
<evidence type="ECO:0000256" key="2">
    <source>
        <dbReference type="ARBA" id="ARBA00022603"/>
    </source>
</evidence>
<keyword evidence="7" id="KW-0698">rRNA processing</keyword>
<dbReference type="PANTHER" id="PTHR11727">
    <property type="entry name" value="DIMETHYLADENOSINE TRANSFERASE"/>
    <property type="match status" value="1"/>
</dbReference>
<dbReference type="Pfam" id="PF00398">
    <property type="entry name" value="RrnaAD"/>
    <property type="match status" value="1"/>
</dbReference>
<dbReference type="AlphaFoldDB" id="A0A4R0RGC3"/>
<evidence type="ECO:0000256" key="1">
    <source>
        <dbReference type="ARBA" id="ARBA00004173"/>
    </source>
</evidence>
<dbReference type="PANTHER" id="PTHR11727:SF17">
    <property type="entry name" value="DIMETHYLADENOSINE TRANSFERASE 1, MITOCHONDRIAL"/>
    <property type="match status" value="1"/>
</dbReference>
<keyword evidence="2 7" id="KW-0489">Methyltransferase</keyword>
<dbReference type="GO" id="GO:0005759">
    <property type="term" value="C:mitochondrial matrix"/>
    <property type="evidence" value="ECO:0007669"/>
    <property type="project" value="TreeGrafter"/>
</dbReference>
<dbReference type="InterPro" id="IPR029063">
    <property type="entry name" value="SAM-dependent_MTases_sf"/>
</dbReference>
<dbReference type="InterPro" id="IPR001737">
    <property type="entry name" value="KsgA/Erm"/>
</dbReference>
<keyword evidence="3 7" id="KW-0808">Transferase</keyword>
<dbReference type="EC" id="2.1.1.-" evidence="7"/>
<keyword evidence="4 7" id="KW-0949">S-adenosyl-L-methionine</keyword>
<name>A0A4R0RGC3_9APHY</name>
<evidence type="ECO:0000256" key="4">
    <source>
        <dbReference type="ARBA" id="ARBA00022691"/>
    </source>
</evidence>
<evidence type="ECO:0000256" key="3">
    <source>
        <dbReference type="ARBA" id="ARBA00022679"/>
    </source>
</evidence>
<dbReference type="GO" id="GO:0034246">
    <property type="term" value="F:mitochondrial transcription factor activity"/>
    <property type="evidence" value="ECO:0007669"/>
    <property type="project" value="TreeGrafter"/>
</dbReference>
<accession>A0A4R0RGC3</accession>
<evidence type="ECO:0000313" key="9">
    <source>
        <dbReference type="Proteomes" id="UP000292702"/>
    </source>
</evidence>
<dbReference type="GO" id="GO:0006391">
    <property type="term" value="P:transcription initiation at mitochondrial promoter"/>
    <property type="evidence" value="ECO:0007669"/>
    <property type="project" value="TreeGrafter"/>
</dbReference>
<dbReference type="InterPro" id="IPR023165">
    <property type="entry name" value="rRNA_Ade_diMease-like_C"/>
</dbReference>
<evidence type="ECO:0000313" key="8">
    <source>
        <dbReference type="EMBL" id="TCD67450.1"/>
    </source>
</evidence>
<keyword evidence="5" id="KW-0694">RNA-binding</keyword>
<gene>
    <name evidence="8" type="primary">MTF1</name>
    <name evidence="8" type="ORF">EIP91_012367</name>
</gene>
<organism evidence="8 9">
    <name type="scientific">Steccherinum ochraceum</name>
    <dbReference type="NCBI Taxonomy" id="92696"/>
    <lineage>
        <taxon>Eukaryota</taxon>
        <taxon>Fungi</taxon>
        <taxon>Dikarya</taxon>
        <taxon>Basidiomycota</taxon>
        <taxon>Agaricomycotina</taxon>
        <taxon>Agaricomycetes</taxon>
        <taxon>Polyporales</taxon>
        <taxon>Steccherinaceae</taxon>
        <taxon>Steccherinum</taxon>
    </lineage>
</organism>
<dbReference type="GO" id="GO:0000179">
    <property type="term" value="F:rRNA (adenine-N6,N6-)-dimethyltransferase activity"/>
    <property type="evidence" value="ECO:0007669"/>
    <property type="project" value="TreeGrafter"/>
</dbReference>
<protein>
    <recommendedName>
        <fullName evidence="7">rRNA adenine N(6)-methyltransferase</fullName>
        <ecNumber evidence="7">2.1.1.-</ecNumber>
    </recommendedName>
</protein>
<keyword evidence="9" id="KW-1185">Reference proteome</keyword>
<comment type="function">
    <text evidence="6">Mitochondrial transcription factor that confers selective promoter recognition on the core subunit of the yeast mitochondrial RNA polymerase. Interacts with DNA in a non-specific manner.</text>
</comment>
<evidence type="ECO:0000256" key="6">
    <source>
        <dbReference type="ARBA" id="ARBA00024915"/>
    </source>
</evidence>